<dbReference type="Proteomes" id="UP000516230">
    <property type="component" value="Chromosome"/>
</dbReference>
<protein>
    <recommendedName>
        <fullName evidence="2">Thiolase N-terminal domain-containing protein</fullName>
    </recommendedName>
</protein>
<sequence>MNGARLPAAVRTPCGRFGGVLPGVRSDDLAATAPTGLPGKAPDPHRSAAGDVVRGDFEGAGEENGDDSGDDGRAAALPAGLPVSVPAATAGRLCGSGRDAAVTASRIPGAGRALAVVRESATTEEGPR</sequence>
<reference evidence="3 4" key="1">
    <citation type="submission" date="2020-08" db="EMBL/GenBank/DDBJ databases">
        <title>A novel species.</title>
        <authorList>
            <person name="Gao J."/>
        </authorList>
    </citation>
    <scope>NUCLEOTIDE SEQUENCE [LARGE SCALE GENOMIC DNA]</scope>
    <source>
        <strain evidence="3 4">CRPJ-33</strain>
    </source>
</reference>
<keyword evidence="4" id="KW-1185">Reference proteome</keyword>
<feature type="compositionally biased region" description="Acidic residues" evidence="1">
    <location>
        <begin position="59"/>
        <end position="69"/>
    </location>
</feature>
<feature type="compositionally biased region" description="Basic and acidic residues" evidence="1">
    <location>
        <begin position="42"/>
        <end position="57"/>
    </location>
</feature>
<feature type="region of interest" description="Disordered" evidence="1">
    <location>
        <begin position="22"/>
        <end position="77"/>
    </location>
</feature>
<dbReference type="SUPFAM" id="SSF53901">
    <property type="entry name" value="Thiolase-like"/>
    <property type="match status" value="1"/>
</dbReference>
<evidence type="ECO:0000256" key="1">
    <source>
        <dbReference type="SAM" id="MobiDB-lite"/>
    </source>
</evidence>
<dbReference type="Pfam" id="PF00108">
    <property type="entry name" value="Thiolase_N"/>
    <property type="match status" value="1"/>
</dbReference>
<evidence type="ECO:0000259" key="2">
    <source>
        <dbReference type="Pfam" id="PF00108"/>
    </source>
</evidence>
<dbReference type="KEGG" id="sgj:IAG43_24340"/>
<dbReference type="EMBL" id="CP060825">
    <property type="protein sequence ID" value="QNP65753.1"/>
    <property type="molecule type" value="Genomic_DNA"/>
</dbReference>
<proteinExistence type="predicted"/>
<evidence type="ECO:0000313" key="3">
    <source>
        <dbReference type="EMBL" id="QNP65753.1"/>
    </source>
</evidence>
<dbReference type="GO" id="GO:0016747">
    <property type="term" value="F:acyltransferase activity, transferring groups other than amino-acyl groups"/>
    <property type="evidence" value="ECO:0007669"/>
    <property type="project" value="InterPro"/>
</dbReference>
<gene>
    <name evidence="3" type="ORF">IAG43_24340</name>
</gene>
<organism evidence="3 4">
    <name type="scientific">Streptomyces genisteinicus</name>
    <dbReference type="NCBI Taxonomy" id="2768068"/>
    <lineage>
        <taxon>Bacteria</taxon>
        <taxon>Bacillati</taxon>
        <taxon>Actinomycetota</taxon>
        <taxon>Actinomycetes</taxon>
        <taxon>Kitasatosporales</taxon>
        <taxon>Streptomycetaceae</taxon>
        <taxon>Streptomyces</taxon>
    </lineage>
</organism>
<evidence type="ECO:0000313" key="4">
    <source>
        <dbReference type="Proteomes" id="UP000516230"/>
    </source>
</evidence>
<dbReference type="InterPro" id="IPR016039">
    <property type="entry name" value="Thiolase-like"/>
</dbReference>
<dbReference type="InterPro" id="IPR020616">
    <property type="entry name" value="Thiolase_N"/>
</dbReference>
<name>A0A7H0HYY7_9ACTN</name>
<feature type="domain" description="Thiolase N-terminal" evidence="2">
    <location>
        <begin position="8"/>
        <end position="108"/>
    </location>
</feature>
<dbReference type="AlphaFoldDB" id="A0A7H0HYY7"/>
<accession>A0A7H0HYY7</accession>
<dbReference type="RefSeq" id="WP_187742817.1">
    <property type="nucleotide sequence ID" value="NZ_CP060825.1"/>
</dbReference>
<dbReference type="Gene3D" id="3.40.47.10">
    <property type="match status" value="1"/>
</dbReference>